<feature type="compositionally biased region" description="Basic and acidic residues" evidence="1">
    <location>
        <begin position="10"/>
        <end position="43"/>
    </location>
</feature>
<feature type="non-terminal residue" evidence="2">
    <location>
        <position position="160"/>
    </location>
</feature>
<organism evidence="2">
    <name type="scientific">uncultured Thermomicrobiales bacterium</name>
    <dbReference type="NCBI Taxonomy" id="1645740"/>
    <lineage>
        <taxon>Bacteria</taxon>
        <taxon>Pseudomonadati</taxon>
        <taxon>Thermomicrobiota</taxon>
        <taxon>Thermomicrobia</taxon>
        <taxon>Thermomicrobiales</taxon>
        <taxon>environmental samples</taxon>
    </lineage>
</organism>
<dbReference type="EMBL" id="CADCWK010000238">
    <property type="protein sequence ID" value="CAA9566965.1"/>
    <property type="molecule type" value="Genomic_DNA"/>
</dbReference>
<feature type="region of interest" description="Disordered" evidence="1">
    <location>
        <begin position="1"/>
        <end position="160"/>
    </location>
</feature>
<evidence type="ECO:0000313" key="2">
    <source>
        <dbReference type="EMBL" id="CAA9566965.1"/>
    </source>
</evidence>
<reference evidence="2" key="1">
    <citation type="submission" date="2020-02" db="EMBL/GenBank/DDBJ databases">
        <authorList>
            <person name="Meier V. D."/>
        </authorList>
    </citation>
    <scope>NUCLEOTIDE SEQUENCE</scope>
    <source>
        <strain evidence="2">AVDCRST_MAG33</strain>
    </source>
</reference>
<name>A0A6J4V4E3_9BACT</name>
<feature type="compositionally biased region" description="Basic and acidic residues" evidence="1">
    <location>
        <begin position="151"/>
        <end position="160"/>
    </location>
</feature>
<feature type="compositionally biased region" description="Basic and acidic residues" evidence="1">
    <location>
        <begin position="107"/>
        <end position="118"/>
    </location>
</feature>
<feature type="non-terminal residue" evidence="2">
    <location>
        <position position="1"/>
    </location>
</feature>
<evidence type="ECO:0000256" key="1">
    <source>
        <dbReference type="SAM" id="MobiDB-lite"/>
    </source>
</evidence>
<feature type="compositionally biased region" description="Basic and acidic residues" evidence="1">
    <location>
        <begin position="63"/>
        <end position="94"/>
    </location>
</feature>
<sequence length="160" mass="17419">DAFPDGPPIDPRETHDGFSTRRCGEARRVRPRPGPEKAHRDGRQLAGLPAYHRGSAQGRALRRHDEQLCSGDLHPDRAADTGSDHHRPDDHREGGLGPAGAAGTRVADPRHPGDRDLDQPPPPGSGPRQQGPLRVRQLPGQAVRSRRAARRDRGIDRSGL</sequence>
<accession>A0A6J4V4E3</accession>
<protein>
    <submittedName>
        <fullName evidence="2">Uncharacterized protein</fullName>
    </submittedName>
</protein>
<gene>
    <name evidence="2" type="ORF">AVDCRST_MAG33-2152</name>
</gene>
<dbReference type="AlphaFoldDB" id="A0A6J4V4E3"/>
<proteinExistence type="predicted"/>